<sequence length="243" mass="27729">MKIRLSLLSVFLLFLLVSCNDEPEQGQRGDESPFQNISTETPADEQPSEIPNNGLNTNEDQLADNEEINRDQEDLQKALPEDSITPEELYEEEQYEAKQVEVITTLPFDSFKERWNAISDAQLTNLYISKFQEMQNDVGISYTASLNAHMKLRVKVTSDYVQSVGLVSDRNVDTVQMLTGWSQVIKILHPELEIHDVDAFFNEIGVGPNGDLTNLKEGIYPYDYLEYELAKTEEGYVFRGAYK</sequence>
<dbReference type="RefSeq" id="WP_345824822.1">
    <property type="nucleotide sequence ID" value="NZ_JBDIML010000002.1"/>
</dbReference>
<reference evidence="3 4" key="1">
    <citation type="submission" date="2024-05" db="EMBL/GenBank/DDBJ databases">
        <authorList>
            <person name="Haq I."/>
            <person name="Ullah Z."/>
            <person name="Ahmad R."/>
            <person name="Li M."/>
            <person name="Tong Y."/>
        </authorList>
    </citation>
    <scope>NUCLEOTIDE SEQUENCE [LARGE SCALE GENOMIC DNA]</scope>
    <source>
        <strain evidence="3 4">16A2E</strain>
    </source>
</reference>
<gene>
    <name evidence="3" type="ORF">ABC228_09195</name>
</gene>
<feature type="chain" id="PRO_5046513503" description="Lipoprotein" evidence="2">
    <location>
        <begin position="21"/>
        <end position="243"/>
    </location>
</feature>
<evidence type="ECO:0000313" key="3">
    <source>
        <dbReference type="EMBL" id="MEN2767363.1"/>
    </source>
</evidence>
<evidence type="ECO:0008006" key="5">
    <source>
        <dbReference type="Google" id="ProtNLM"/>
    </source>
</evidence>
<dbReference type="EMBL" id="JBDIML010000002">
    <property type="protein sequence ID" value="MEN2767363.1"/>
    <property type="molecule type" value="Genomic_DNA"/>
</dbReference>
<dbReference type="Proteomes" id="UP001444625">
    <property type="component" value="Unassembled WGS sequence"/>
</dbReference>
<organism evidence="3 4">
    <name type="scientific">Ornithinibacillus xuwenensis</name>
    <dbReference type="NCBI Taxonomy" id="3144668"/>
    <lineage>
        <taxon>Bacteria</taxon>
        <taxon>Bacillati</taxon>
        <taxon>Bacillota</taxon>
        <taxon>Bacilli</taxon>
        <taxon>Bacillales</taxon>
        <taxon>Bacillaceae</taxon>
        <taxon>Ornithinibacillus</taxon>
    </lineage>
</organism>
<keyword evidence="2" id="KW-0732">Signal</keyword>
<feature type="compositionally biased region" description="Polar residues" evidence="1">
    <location>
        <begin position="49"/>
        <end position="59"/>
    </location>
</feature>
<feature type="region of interest" description="Disordered" evidence="1">
    <location>
        <begin position="22"/>
        <end position="59"/>
    </location>
</feature>
<protein>
    <recommendedName>
        <fullName evidence="5">Lipoprotein</fullName>
    </recommendedName>
</protein>
<evidence type="ECO:0000256" key="2">
    <source>
        <dbReference type="SAM" id="SignalP"/>
    </source>
</evidence>
<evidence type="ECO:0000313" key="4">
    <source>
        <dbReference type="Proteomes" id="UP001444625"/>
    </source>
</evidence>
<dbReference type="PROSITE" id="PS51257">
    <property type="entry name" value="PROKAR_LIPOPROTEIN"/>
    <property type="match status" value="1"/>
</dbReference>
<name>A0ABU9XGG4_9BACI</name>
<feature type="signal peptide" evidence="2">
    <location>
        <begin position="1"/>
        <end position="20"/>
    </location>
</feature>
<keyword evidence="4" id="KW-1185">Reference proteome</keyword>
<comment type="caution">
    <text evidence="3">The sequence shown here is derived from an EMBL/GenBank/DDBJ whole genome shotgun (WGS) entry which is preliminary data.</text>
</comment>
<evidence type="ECO:0000256" key="1">
    <source>
        <dbReference type="SAM" id="MobiDB-lite"/>
    </source>
</evidence>
<proteinExistence type="predicted"/>
<accession>A0ABU9XGG4</accession>